<comment type="caution">
    <text evidence="4">The sequence shown here is derived from an EMBL/GenBank/DDBJ whole genome shotgun (WGS) entry which is preliminary data.</text>
</comment>
<dbReference type="Gene3D" id="3.30.70.330">
    <property type="match status" value="1"/>
</dbReference>
<dbReference type="PANTHER" id="PTHR33223">
    <property type="entry name" value="CCHC-TYPE DOMAIN-CONTAINING PROTEIN"/>
    <property type="match status" value="1"/>
</dbReference>
<protein>
    <submittedName>
        <fullName evidence="4">Reverse transcriptase domain-containing protein</fullName>
    </submittedName>
</protein>
<keyword evidence="4" id="KW-0808">Transferase</keyword>
<dbReference type="InterPro" id="IPR000504">
    <property type="entry name" value="RRM_dom"/>
</dbReference>
<evidence type="ECO:0000256" key="2">
    <source>
        <dbReference type="SAM" id="Phobius"/>
    </source>
</evidence>
<proteinExistence type="predicted"/>
<keyword evidence="1" id="KW-0694">RNA-binding</keyword>
<dbReference type="InterPro" id="IPR012677">
    <property type="entry name" value="Nucleotide-bd_a/b_plait_sf"/>
</dbReference>
<keyword evidence="2" id="KW-0812">Transmembrane</keyword>
<evidence type="ECO:0000313" key="4">
    <source>
        <dbReference type="EMBL" id="GEU28696.1"/>
    </source>
</evidence>
<feature type="transmembrane region" description="Helical" evidence="2">
    <location>
        <begin position="717"/>
        <end position="733"/>
    </location>
</feature>
<dbReference type="PROSITE" id="PS50102">
    <property type="entry name" value="RRM"/>
    <property type="match status" value="1"/>
</dbReference>
<dbReference type="GO" id="GO:0003723">
    <property type="term" value="F:RNA binding"/>
    <property type="evidence" value="ECO:0007669"/>
    <property type="project" value="UniProtKB-UniRule"/>
</dbReference>
<dbReference type="SUPFAM" id="SSF54928">
    <property type="entry name" value="RNA-binding domain, RBD"/>
    <property type="match status" value="1"/>
</dbReference>
<gene>
    <name evidence="4" type="ORF">Tci_000674</name>
</gene>
<dbReference type="PANTHER" id="PTHR33223:SF11">
    <property type="entry name" value="ELEMENT PROTEIN, PUTATIVE-RELATED"/>
    <property type="match status" value="1"/>
</dbReference>
<evidence type="ECO:0000259" key="3">
    <source>
        <dbReference type="PROSITE" id="PS50102"/>
    </source>
</evidence>
<evidence type="ECO:0000256" key="1">
    <source>
        <dbReference type="PROSITE-ProRule" id="PRU00176"/>
    </source>
</evidence>
<organism evidence="4">
    <name type="scientific">Tanacetum cinerariifolium</name>
    <name type="common">Dalmatian daisy</name>
    <name type="synonym">Chrysanthemum cinerariifolium</name>
    <dbReference type="NCBI Taxonomy" id="118510"/>
    <lineage>
        <taxon>Eukaryota</taxon>
        <taxon>Viridiplantae</taxon>
        <taxon>Streptophyta</taxon>
        <taxon>Embryophyta</taxon>
        <taxon>Tracheophyta</taxon>
        <taxon>Spermatophyta</taxon>
        <taxon>Magnoliopsida</taxon>
        <taxon>eudicotyledons</taxon>
        <taxon>Gunneridae</taxon>
        <taxon>Pentapetalae</taxon>
        <taxon>asterids</taxon>
        <taxon>campanulids</taxon>
        <taxon>Asterales</taxon>
        <taxon>Asteraceae</taxon>
        <taxon>Asteroideae</taxon>
        <taxon>Anthemideae</taxon>
        <taxon>Anthemidinae</taxon>
        <taxon>Tanacetum</taxon>
    </lineage>
</organism>
<keyword evidence="2" id="KW-0472">Membrane</keyword>
<dbReference type="CDD" id="cd00590">
    <property type="entry name" value="RRM_SF"/>
    <property type="match status" value="1"/>
</dbReference>
<keyword evidence="4" id="KW-0695">RNA-directed DNA polymerase</keyword>
<feature type="transmembrane region" description="Helical" evidence="2">
    <location>
        <begin position="740"/>
        <end position="763"/>
    </location>
</feature>
<dbReference type="InterPro" id="IPR035979">
    <property type="entry name" value="RBD_domain_sf"/>
</dbReference>
<sequence length="1718" mass="196598">MLQAPIEGYEDAIVVPPINANNFELKQTLISLVQSNQFTGRQDPHNHIRFFNKVTSTFRHPEVPNTSIKLLLFLFSLEGEARIWLDKEPLRSILTWKDLVSKFINQFFTPSKTTYLRNEIINFLQKPDETFNEAWERFKDLLWQCPHHKFSELHQLDTFYNALNLNDQDALDSAAGGNFLDRIPRECLSIIKSKSKIAASLKDKLTNRINQFINNMKAVIAHTAPIRAVEEKEKLREKDDILIAKFMEIFRNLHFKLDFADALVHMPKFASMFRRLLKNKDKLIELTKAPLNENCSTVVLKKLPEKLGDPGRFLIPCDFMEFDNCLALADLELADQRISKPMVLLITFLSKPFLSTAHALIDVYEGEIILRHEDQSLTLKCGDTPSISCNHFESLNRVDLIDANKEADAFIAIDDEPILPNIIDTYFDSEGDILFLENLLKEDPPLIKLNQTKSPVEEPEYSFNMGYEHLNTTPEMESDEIVKSGVENLVPIPREYEVTSKNKIKSNEPINDDSLIFTTTTNPLFDEAESHFDSFQNLEEIPDSLLRKNVSGENTLITSVDNDIREEIDIVTDTDELLPPPFENEEDAEEEIDVVEALQVDISTPFLVNESFQDDPSILRPPPEPPNDEFKFDTKSREAISAVMDNIDKPDKDEYFNPGKRLWFLQKMKKSEDTVFDPGISIWIQWYPILKAQLRFSFPFALPKDKLFQGSSRAQDSAFSLLYLVVVLSVFVIQQDFPPVIEVFLCWIFVLVLKVLGLFGSIVERKLSIIEVENILEVCVKYEIIRRAGTMRTTLPAMVQPSGLAQMATKGDLGEVVTTCERSWAQASPWRVRVQQDPIVMEKARSNRYMSDLETSKFSLQSKFDQTSKISKSVFISNFPDDCTNRDLWKVCNDYGTVVDVFIKNKKSKAWKRFTFVRFIKVLNFDHLIENLKTIWIGRFHLSANPARFDRPKAPTFQKDKPVSSGNVTGFRQPNVQYQGGSNVTILIPHFLLKPTLVLDDSCLVHRDLVNCVMGVASWFRRLCNAQSDFAAKERIVWVDIEGVPLNAWSRLTFQKITSKWGEKVKLEDGYDGLFARKQICIKTSQTENILESFKIIVKGKVFWARAKELFVWSPSFKEVPEKVMCLDDESVKINEEANSLNNGVEESDSDVVLDTYFCDNGEDQGLEHQHGESYNAKEVFSDPFNIYGLLDKRTKEVRTMGTTTTIPYPSGFTPVNEIPTSIKQDAPKVESDRPPNWSKRINSRVLEEVANYMDRCSSESINNGIKLKEGGLHSFDDLVTKSWNSFVLDDSNGVMVDGDWIDDPDLVKQEFRSHFADRFQDPGSRKGSLNFLFPNRLSNDQILDLESPISKDEIHTAVWGCGVDKSPGQDGFTFEFFRKYWDIVGPDFSTAVEWFFKHGDFAIGCNSSFVALIPKVLDPKVVNDYRPISLIISLYKVVTKIIATRLFLVILDLISDVQTAFLPNRQILNGPFIIKEILDRYKLKKQQAMIFKKSHLLGVGIPDNYVVEAAKSIGCSIMKATFKYLELFNGIQDGDRKIAWVKWSKVLSFKKYEGLGVSSFYALNRALLFKWWDAKVYSYTTTGVSAYYSKTTLALSAQIKVLEKQIAYIRQNLQHKLGPDKSEIIPLTREPVNTLLMGDEEIAHNLLKDIDDLVPIPRVSERPLDSLDAISDTFDTTINNPLFEFDYEFTFTSNNPIFDILYEDSDESEMKTIINEL</sequence>
<keyword evidence="2" id="KW-1133">Transmembrane helix</keyword>
<dbReference type="GO" id="GO:0003964">
    <property type="term" value="F:RNA-directed DNA polymerase activity"/>
    <property type="evidence" value="ECO:0007669"/>
    <property type="project" value="UniProtKB-KW"/>
</dbReference>
<dbReference type="Pfam" id="PF00076">
    <property type="entry name" value="RRM_1"/>
    <property type="match status" value="1"/>
</dbReference>
<dbReference type="InterPro" id="IPR005162">
    <property type="entry name" value="Retrotrans_gag_dom"/>
</dbReference>
<dbReference type="SMART" id="SM00360">
    <property type="entry name" value="RRM"/>
    <property type="match status" value="1"/>
</dbReference>
<dbReference type="Pfam" id="PF03732">
    <property type="entry name" value="Retrotrans_gag"/>
    <property type="match status" value="1"/>
</dbReference>
<accession>A0A699GNA2</accession>
<reference evidence="4" key="1">
    <citation type="journal article" date="2019" name="Sci. Rep.">
        <title>Draft genome of Tanacetum cinerariifolium, the natural source of mosquito coil.</title>
        <authorList>
            <person name="Yamashiro T."/>
            <person name="Shiraishi A."/>
            <person name="Satake H."/>
            <person name="Nakayama K."/>
        </authorList>
    </citation>
    <scope>NUCLEOTIDE SEQUENCE</scope>
</reference>
<name>A0A699GNA2_TANCI</name>
<dbReference type="EMBL" id="BKCJ010000014">
    <property type="protein sequence ID" value="GEU28696.1"/>
    <property type="molecule type" value="Genomic_DNA"/>
</dbReference>
<keyword evidence="4" id="KW-0548">Nucleotidyltransferase</keyword>
<feature type="domain" description="RRM" evidence="3">
    <location>
        <begin position="872"/>
        <end position="954"/>
    </location>
</feature>